<dbReference type="AlphaFoldDB" id="A0A812TKZ3"/>
<organism evidence="2 3">
    <name type="scientific">Symbiodinium necroappetens</name>
    <dbReference type="NCBI Taxonomy" id="1628268"/>
    <lineage>
        <taxon>Eukaryota</taxon>
        <taxon>Sar</taxon>
        <taxon>Alveolata</taxon>
        <taxon>Dinophyceae</taxon>
        <taxon>Suessiales</taxon>
        <taxon>Symbiodiniaceae</taxon>
        <taxon>Symbiodinium</taxon>
    </lineage>
</organism>
<proteinExistence type="predicted"/>
<accession>A0A812TKZ3</accession>
<feature type="non-terminal residue" evidence="2">
    <location>
        <position position="1"/>
    </location>
</feature>
<dbReference type="OrthoDB" id="423617at2759"/>
<evidence type="ECO:0000256" key="1">
    <source>
        <dbReference type="SAM" id="Phobius"/>
    </source>
</evidence>
<gene>
    <name evidence="2" type="ORF">SNEC2469_LOCUS15074</name>
</gene>
<keyword evidence="1" id="KW-0472">Membrane</keyword>
<keyword evidence="1" id="KW-1133">Transmembrane helix</keyword>
<feature type="transmembrane region" description="Helical" evidence="1">
    <location>
        <begin position="120"/>
        <end position="148"/>
    </location>
</feature>
<feature type="transmembrane region" description="Helical" evidence="1">
    <location>
        <begin position="65"/>
        <end position="86"/>
    </location>
</feature>
<protein>
    <submittedName>
        <fullName evidence="2">Uncharacterized protein</fullName>
    </submittedName>
</protein>
<keyword evidence="3" id="KW-1185">Reference proteome</keyword>
<name>A0A812TKZ3_9DINO</name>
<keyword evidence="1" id="KW-0812">Transmembrane</keyword>
<sequence length="209" mass="22735">MKRIVLRMSEIYAGREQTKCMRMTTYAELFSGCLIAVIAAVFVGLLETYGTSSNFPPGTAHAVGIAAILALTVLVVLDGIFSWSAFTSLRAILRSVQMVMPTESNKSIVSNSLAVAKANLWLVALAVLGTSIFYAMLIVLVGAVTIFYQHESEHQESYKGYESYPGYSGYTDEPSDPTLVQGMLPLMIWCLDSIFNDLCAVYLGCGPSQ</sequence>
<dbReference type="EMBL" id="CAJNJA010024398">
    <property type="protein sequence ID" value="CAE7526003.1"/>
    <property type="molecule type" value="Genomic_DNA"/>
</dbReference>
<evidence type="ECO:0000313" key="2">
    <source>
        <dbReference type="EMBL" id="CAE7526003.1"/>
    </source>
</evidence>
<evidence type="ECO:0000313" key="3">
    <source>
        <dbReference type="Proteomes" id="UP000601435"/>
    </source>
</evidence>
<dbReference type="Proteomes" id="UP000601435">
    <property type="component" value="Unassembled WGS sequence"/>
</dbReference>
<feature type="transmembrane region" description="Helical" evidence="1">
    <location>
        <begin position="25"/>
        <end position="45"/>
    </location>
</feature>
<comment type="caution">
    <text evidence="2">The sequence shown here is derived from an EMBL/GenBank/DDBJ whole genome shotgun (WGS) entry which is preliminary data.</text>
</comment>
<reference evidence="2" key="1">
    <citation type="submission" date="2021-02" db="EMBL/GenBank/DDBJ databases">
        <authorList>
            <person name="Dougan E. K."/>
            <person name="Rhodes N."/>
            <person name="Thang M."/>
            <person name="Chan C."/>
        </authorList>
    </citation>
    <scope>NUCLEOTIDE SEQUENCE</scope>
</reference>